<keyword evidence="1" id="KW-1133">Transmembrane helix</keyword>
<accession>A0A2P8VJD0</accession>
<evidence type="ECO:0000256" key="1">
    <source>
        <dbReference type="SAM" id="Phobius"/>
    </source>
</evidence>
<evidence type="ECO:0000259" key="2">
    <source>
        <dbReference type="Pfam" id="PF07331"/>
    </source>
</evidence>
<feature type="transmembrane region" description="Helical" evidence="1">
    <location>
        <begin position="68"/>
        <end position="85"/>
    </location>
</feature>
<feature type="domain" description="DUF1468" evidence="2">
    <location>
        <begin position="6"/>
        <end position="137"/>
    </location>
</feature>
<sequence>MSDRIFASIWILLCLGGLVVAWQIHSEYSYEPVGPRPFPVGILALMLLCAVLLLLRHPDLVEWPHKTVLQRLLIMVIALTLYAWGFEWLGFPLATALLTAVFGMLFGATLPAALVAGALMGVTFWYAFDSLLDVTLPLGAWSS</sequence>
<dbReference type="OrthoDB" id="7025534at2"/>
<feature type="transmembrane region" description="Helical" evidence="1">
    <location>
        <begin position="97"/>
        <end position="128"/>
    </location>
</feature>
<dbReference type="EMBL" id="PYEP01000004">
    <property type="protein sequence ID" value="PSN07652.1"/>
    <property type="molecule type" value="Genomic_DNA"/>
</dbReference>
<keyword evidence="4" id="KW-1185">Reference proteome</keyword>
<name>A0A2P8VJD0_9ENTR</name>
<proteinExistence type="predicted"/>
<comment type="caution">
    <text evidence="3">The sequence shown here is derived from an EMBL/GenBank/DDBJ whole genome shotgun (WGS) entry which is preliminary data.</text>
</comment>
<protein>
    <recommendedName>
        <fullName evidence="2">DUF1468 domain-containing protein</fullName>
    </recommendedName>
</protein>
<dbReference type="STRING" id="1388748.GCA_000463155_02120"/>
<gene>
    <name evidence="3" type="ORF">C7G83_11030</name>
</gene>
<reference evidence="3 4" key="1">
    <citation type="submission" date="2018-03" db="EMBL/GenBank/DDBJ databases">
        <title>Draft genome sequence of the first documented clinical Siccibacter turicensis isolate in Austria.</title>
        <authorList>
            <person name="Lepuschitz S."/>
            <person name="Pekard-Amenitsch S."/>
            <person name="Haunold R."/>
            <person name="Schill S."/>
            <person name="Mach R."/>
            <person name="Allerberger F."/>
            <person name="Ruppitsch W."/>
            <person name="Forsythe S.J."/>
        </authorList>
    </citation>
    <scope>NUCLEOTIDE SEQUENCE [LARGE SCALE GENOMIC DNA]</scope>
    <source>
        <strain evidence="3 4">6100069499-17</strain>
    </source>
</reference>
<dbReference type="Pfam" id="PF07331">
    <property type="entry name" value="TctB"/>
    <property type="match status" value="1"/>
</dbReference>
<keyword evidence="1" id="KW-0812">Transmembrane</keyword>
<keyword evidence="1" id="KW-0472">Membrane</keyword>
<dbReference type="InterPro" id="IPR009936">
    <property type="entry name" value="DUF1468"/>
</dbReference>
<evidence type="ECO:0000313" key="3">
    <source>
        <dbReference type="EMBL" id="PSN07652.1"/>
    </source>
</evidence>
<evidence type="ECO:0000313" key="4">
    <source>
        <dbReference type="Proteomes" id="UP000240212"/>
    </source>
</evidence>
<dbReference type="AlphaFoldDB" id="A0A2P8VJD0"/>
<dbReference type="Proteomes" id="UP000240212">
    <property type="component" value="Unassembled WGS sequence"/>
</dbReference>
<dbReference type="RefSeq" id="WP_106877272.1">
    <property type="nucleotide sequence ID" value="NZ_JBOIPK010000003.1"/>
</dbReference>
<organism evidence="3 4">
    <name type="scientific">Siccibacter turicensis</name>
    <dbReference type="NCBI Taxonomy" id="357233"/>
    <lineage>
        <taxon>Bacteria</taxon>
        <taxon>Pseudomonadati</taxon>
        <taxon>Pseudomonadota</taxon>
        <taxon>Gammaproteobacteria</taxon>
        <taxon>Enterobacterales</taxon>
        <taxon>Enterobacteriaceae</taxon>
        <taxon>Siccibacter</taxon>
    </lineage>
</organism>
<feature type="transmembrane region" description="Helical" evidence="1">
    <location>
        <begin position="37"/>
        <end position="56"/>
    </location>
</feature>